<evidence type="ECO:0000313" key="2">
    <source>
        <dbReference type="EMBL" id="VEL30851.1"/>
    </source>
</evidence>
<protein>
    <submittedName>
        <fullName evidence="2">Uncharacterized protein</fullName>
    </submittedName>
</protein>
<feature type="compositionally biased region" description="Low complexity" evidence="1">
    <location>
        <begin position="1"/>
        <end position="17"/>
    </location>
</feature>
<comment type="caution">
    <text evidence="2">The sequence shown here is derived from an EMBL/GenBank/DDBJ whole genome shotgun (WGS) entry which is preliminary data.</text>
</comment>
<gene>
    <name evidence="2" type="ORF">PXEA_LOCUS24291</name>
</gene>
<dbReference type="EMBL" id="CAAALY010116202">
    <property type="protein sequence ID" value="VEL30851.1"/>
    <property type="molecule type" value="Genomic_DNA"/>
</dbReference>
<dbReference type="Proteomes" id="UP000784294">
    <property type="component" value="Unassembled WGS sequence"/>
</dbReference>
<proteinExistence type="predicted"/>
<dbReference type="AlphaFoldDB" id="A0A3S5BMS0"/>
<reference evidence="2" key="1">
    <citation type="submission" date="2018-11" db="EMBL/GenBank/DDBJ databases">
        <authorList>
            <consortium name="Pathogen Informatics"/>
        </authorList>
    </citation>
    <scope>NUCLEOTIDE SEQUENCE</scope>
</reference>
<keyword evidence="3" id="KW-1185">Reference proteome</keyword>
<name>A0A3S5BMS0_9PLAT</name>
<evidence type="ECO:0000313" key="3">
    <source>
        <dbReference type="Proteomes" id="UP000784294"/>
    </source>
</evidence>
<organism evidence="2 3">
    <name type="scientific">Protopolystoma xenopodis</name>
    <dbReference type="NCBI Taxonomy" id="117903"/>
    <lineage>
        <taxon>Eukaryota</taxon>
        <taxon>Metazoa</taxon>
        <taxon>Spiralia</taxon>
        <taxon>Lophotrochozoa</taxon>
        <taxon>Platyhelminthes</taxon>
        <taxon>Monogenea</taxon>
        <taxon>Polyopisthocotylea</taxon>
        <taxon>Polystomatidea</taxon>
        <taxon>Polystomatidae</taxon>
        <taxon>Protopolystoma</taxon>
    </lineage>
</organism>
<feature type="region of interest" description="Disordered" evidence="1">
    <location>
        <begin position="1"/>
        <end position="21"/>
    </location>
</feature>
<dbReference type="OrthoDB" id="6272661at2759"/>
<evidence type="ECO:0000256" key="1">
    <source>
        <dbReference type="SAM" id="MobiDB-lite"/>
    </source>
</evidence>
<dbReference type="Pfam" id="PF25468">
    <property type="entry name" value="HEAT_HEATR5A"/>
    <property type="match status" value="1"/>
</dbReference>
<accession>A0A3S5BMS0</accession>
<sequence length="86" mass="8995">MGKHYSSAPISTVSSTSNIDKEGGKYLGGLRPGESVVFACLEVVICALARYQPAVLEVASSTTVPTSSTASGIIIKSLHISCLYQF</sequence>